<dbReference type="GO" id="GO:0008821">
    <property type="term" value="F:crossover junction DNA endonuclease activity"/>
    <property type="evidence" value="ECO:0007669"/>
    <property type="project" value="UniProtKB-UniRule"/>
</dbReference>
<evidence type="ECO:0000256" key="10">
    <source>
        <dbReference type="ARBA" id="ARBA00023172"/>
    </source>
</evidence>
<evidence type="ECO:0000313" key="15">
    <source>
        <dbReference type="EMBL" id="BED92815.1"/>
    </source>
</evidence>
<protein>
    <recommendedName>
        <fullName evidence="13 14">Crossover junction endodeoxyribonuclease RuvC</fullName>
        <ecNumber evidence="13 14">3.1.21.10</ecNumber>
    </recommendedName>
    <alternativeName>
        <fullName evidence="13">Holliday junction nuclease RuvC</fullName>
    </alternativeName>
    <alternativeName>
        <fullName evidence="13">Holliday junction resolvase RuvC</fullName>
    </alternativeName>
</protein>
<evidence type="ECO:0000256" key="6">
    <source>
        <dbReference type="ARBA" id="ARBA00022763"/>
    </source>
</evidence>
<comment type="cofactor">
    <cofactor evidence="13">
        <name>Mg(2+)</name>
        <dbReference type="ChEBI" id="CHEBI:18420"/>
    </cofactor>
    <text evidence="13">Binds 2 Mg(2+) ion per subunit.</text>
</comment>
<name>A0AA48IHG3_9FIRM</name>
<comment type="catalytic activity">
    <reaction evidence="12 13">
        <text>Endonucleolytic cleavage at a junction such as a reciprocal single-stranded crossover between two homologous DNA duplexes (Holliday junction).</text>
        <dbReference type="EC" id="3.1.21.10"/>
    </reaction>
</comment>
<feature type="active site" evidence="13">
    <location>
        <position position="7"/>
    </location>
</feature>
<dbReference type="Pfam" id="PF02075">
    <property type="entry name" value="RuvC"/>
    <property type="match status" value="1"/>
</dbReference>
<dbReference type="InterPro" id="IPR036397">
    <property type="entry name" value="RNaseH_sf"/>
</dbReference>
<keyword evidence="6 13" id="KW-0227">DNA damage</keyword>
<comment type="subunit">
    <text evidence="13">Homodimer which binds Holliday junction (HJ) DNA. The HJ becomes 2-fold symmetrical on binding to RuvC with unstacked arms; it has a different conformation from HJ DNA in complex with RuvA. In the full resolvosome a probable DNA-RuvA(4)-RuvB(12)-RuvC(2) complex forms which resolves the HJ.</text>
</comment>
<keyword evidence="8 13" id="KW-0460">Magnesium</keyword>
<dbReference type="PROSITE" id="PS01321">
    <property type="entry name" value="RUVC"/>
    <property type="match status" value="1"/>
</dbReference>
<dbReference type="PANTHER" id="PTHR30194">
    <property type="entry name" value="CROSSOVER JUNCTION ENDODEOXYRIBONUCLEASE RUVC"/>
    <property type="match status" value="1"/>
</dbReference>
<evidence type="ECO:0000256" key="11">
    <source>
        <dbReference type="ARBA" id="ARBA00023204"/>
    </source>
</evidence>
<reference evidence="15" key="1">
    <citation type="journal article" date="2023" name="ISME J.">
        <title>Emergence of putative energy parasites within Clostridia revealed by genome analysis of a novel endosymbiotic clade.</title>
        <authorList>
            <person name="Takahashi K."/>
            <person name="Kuwahara H."/>
            <person name="Horikawa Y."/>
            <person name="Izawa K."/>
            <person name="Kato D."/>
            <person name="Inagaki T."/>
            <person name="Yuki M."/>
            <person name="Ohkuma M."/>
            <person name="Hongoh Y."/>
        </authorList>
    </citation>
    <scope>NUCLEOTIDE SEQUENCE</scope>
    <source>
        <strain evidence="15">RsTa-C01</strain>
    </source>
</reference>
<dbReference type="EMBL" id="AP027925">
    <property type="protein sequence ID" value="BED92815.1"/>
    <property type="molecule type" value="Genomic_DNA"/>
</dbReference>
<keyword evidence="7 13" id="KW-0378">Hydrolase</keyword>
<feature type="binding site" evidence="13">
    <location>
        <position position="67"/>
    </location>
    <ligand>
        <name>Mg(2+)</name>
        <dbReference type="ChEBI" id="CHEBI:18420"/>
        <label>2</label>
    </ligand>
</feature>
<dbReference type="Proteomes" id="UP001335720">
    <property type="component" value="Chromosome"/>
</dbReference>
<dbReference type="GO" id="GO:0003677">
    <property type="term" value="F:DNA binding"/>
    <property type="evidence" value="ECO:0007669"/>
    <property type="project" value="UniProtKB-KW"/>
</dbReference>
<keyword evidence="10 13" id="KW-0233">DNA recombination</keyword>
<evidence type="ECO:0000256" key="3">
    <source>
        <dbReference type="ARBA" id="ARBA00022722"/>
    </source>
</evidence>
<dbReference type="EC" id="3.1.21.10" evidence="13 14"/>
<evidence type="ECO:0000256" key="9">
    <source>
        <dbReference type="ARBA" id="ARBA00023125"/>
    </source>
</evidence>
<dbReference type="KEGG" id="ptrh:RsTaC01_0700"/>
<dbReference type="GO" id="GO:0000287">
    <property type="term" value="F:magnesium ion binding"/>
    <property type="evidence" value="ECO:0007669"/>
    <property type="project" value="UniProtKB-UniRule"/>
</dbReference>
<evidence type="ECO:0000256" key="7">
    <source>
        <dbReference type="ARBA" id="ARBA00022801"/>
    </source>
</evidence>
<evidence type="ECO:0000256" key="4">
    <source>
        <dbReference type="ARBA" id="ARBA00022723"/>
    </source>
</evidence>
<comment type="similarity">
    <text evidence="1 13">Belongs to the RuvC family.</text>
</comment>
<keyword evidence="9 13" id="KW-0238">DNA-binding</keyword>
<evidence type="ECO:0000256" key="2">
    <source>
        <dbReference type="ARBA" id="ARBA00022490"/>
    </source>
</evidence>
<dbReference type="PRINTS" id="PR00696">
    <property type="entry name" value="RSOLVASERUVC"/>
</dbReference>
<dbReference type="GO" id="GO:0048476">
    <property type="term" value="C:Holliday junction resolvase complex"/>
    <property type="evidence" value="ECO:0007669"/>
    <property type="project" value="UniProtKB-UniRule"/>
</dbReference>
<accession>A0AA48IHG3</accession>
<feature type="active site" evidence="13">
    <location>
        <position position="67"/>
    </location>
</feature>
<dbReference type="FunFam" id="3.30.420.10:FF:000002">
    <property type="entry name" value="Crossover junction endodeoxyribonuclease RuvC"/>
    <property type="match status" value="1"/>
</dbReference>
<dbReference type="NCBIfam" id="TIGR00228">
    <property type="entry name" value="ruvC"/>
    <property type="match status" value="1"/>
</dbReference>
<keyword evidence="5 13" id="KW-0255">Endonuclease</keyword>
<dbReference type="SUPFAM" id="SSF53098">
    <property type="entry name" value="Ribonuclease H-like"/>
    <property type="match status" value="1"/>
</dbReference>
<feature type="binding site" evidence="13">
    <location>
        <position position="140"/>
    </location>
    <ligand>
        <name>Mg(2+)</name>
        <dbReference type="ChEBI" id="CHEBI:18420"/>
        <label>1</label>
    </ligand>
</feature>
<dbReference type="GO" id="GO:0006310">
    <property type="term" value="P:DNA recombination"/>
    <property type="evidence" value="ECO:0007669"/>
    <property type="project" value="UniProtKB-UniRule"/>
</dbReference>
<dbReference type="PANTHER" id="PTHR30194:SF3">
    <property type="entry name" value="CROSSOVER JUNCTION ENDODEOXYRIBONUCLEASE RUVC"/>
    <property type="match status" value="1"/>
</dbReference>
<dbReference type="NCBIfam" id="NF000711">
    <property type="entry name" value="PRK00039.2-1"/>
    <property type="match status" value="1"/>
</dbReference>
<dbReference type="CDD" id="cd16962">
    <property type="entry name" value="RuvC"/>
    <property type="match status" value="1"/>
</dbReference>
<evidence type="ECO:0000256" key="13">
    <source>
        <dbReference type="HAMAP-Rule" id="MF_00034"/>
    </source>
</evidence>
<dbReference type="Gene3D" id="3.30.420.10">
    <property type="entry name" value="Ribonuclease H-like superfamily/Ribonuclease H"/>
    <property type="match status" value="1"/>
</dbReference>
<keyword evidence="3 13" id="KW-0540">Nuclease</keyword>
<dbReference type="InterPro" id="IPR020563">
    <property type="entry name" value="X-over_junc_endoDNase_Mg_BS"/>
</dbReference>
<dbReference type="AlphaFoldDB" id="A0AA48IHG3"/>
<dbReference type="GO" id="GO:0006281">
    <property type="term" value="P:DNA repair"/>
    <property type="evidence" value="ECO:0007669"/>
    <property type="project" value="UniProtKB-UniRule"/>
</dbReference>
<gene>
    <name evidence="13" type="primary">ruvC</name>
    <name evidence="15" type="ORF">RsTaC01_0700</name>
</gene>
<keyword evidence="4 13" id="KW-0479">Metal-binding</keyword>
<dbReference type="InterPro" id="IPR012337">
    <property type="entry name" value="RNaseH-like_sf"/>
</dbReference>
<comment type="function">
    <text evidence="13">The RuvA-RuvB-RuvC complex processes Holliday junction (HJ) DNA during genetic recombination and DNA repair. Endonuclease that resolves HJ intermediates. Cleaves cruciform DNA by making single-stranded nicks across the HJ at symmetrical positions within the homologous arms, yielding a 5'-phosphate and a 3'-hydroxyl group; requires a central core of homology in the junction. The consensus cleavage sequence is 5'-(A/T)TT(C/G)-3'. Cleavage occurs on the 3'-side of the TT dinucleotide at the point of strand exchange. HJ branch migration catalyzed by RuvA-RuvB allows RuvC to scan DNA until it finds its consensus sequence, where it cleaves and resolves the cruciform DNA.</text>
</comment>
<evidence type="ECO:0000256" key="1">
    <source>
        <dbReference type="ARBA" id="ARBA00009518"/>
    </source>
</evidence>
<sequence length="164" mass="18615">MIVLGIDPGYARVGYGVISFENSIYKTLDYNSIITGSKQKFSERLEIIFDEISRICEKYKPDEVAIESLYFQKNRKTVIGVAEARGVILLSLQKKNLNIFEYTPLQIKSVITGYGKAQKYQIISMVVRLLRLENAPNFDDTADALAIALCHVNFQKIQKNLTRG</sequence>
<evidence type="ECO:0000256" key="14">
    <source>
        <dbReference type="NCBIfam" id="TIGR00228"/>
    </source>
</evidence>
<keyword evidence="2 13" id="KW-0963">Cytoplasm</keyword>
<evidence type="ECO:0000256" key="5">
    <source>
        <dbReference type="ARBA" id="ARBA00022759"/>
    </source>
</evidence>
<keyword evidence="11 13" id="KW-0234">DNA repair</keyword>
<organism evidence="15">
    <name type="scientific">Candidatus Paraimprobicoccus trichonymphae</name>
    <dbReference type="NCBI Taxonomy" id="3033793"/>
    <lineage>
        <taxon>Bacteria</taxon>
        <taxon>Bacillati</taxon>
        <taxon>Bacillota</taxon>
        <taxon>Clostridia</taxon>
        <taxon>Candidatus Paraimprobicoccus</taxon>
    </lineage>
</organism>
<feature type="active site" evidence="13">
    <location>
        <position position="140"/>
    </location>
</feature>
<evidence type="ECO:0000256" key="8">
    <source>
        <dbReference type="ARBA" id="ARBA00022842"/>
    </source>
</evidence>
<dbReference type="HAMAP" id="MF_00034">
    <property type="entry name" value="RuvC"/>
    <property type="match status" value="1"/>
</dbReference>
<evidence type="ECO:0000256" key="12">
    <source>
        <dbReference type="ARBA" id="ARBA00029354"/>
    </source>
</evidence>
<proteinExistence type="inferred from homology"/>
<comment type="subcellular location">
    <subcellularLocation>
        <location evidence="13">Cytoplasm</location>
    </subcellularLocation>
</comment>
<feature type="binding site" evidence="13">
    <location>
        <position position="7"/>
    </location>
    <ligand>
        <name>Mg(2+)</name>
        <dbReference type="ChEBI" id="CHEBI:18420"/>
        <label>1</label>
    </ligand>
</feature>
<dbReference type="GO" id="GO:0005737">
    <property type="term" value="C:cytoplasm"/>
    <property type="evidence" value="ECO:0007669"/>
    <property type="project" value="UniProtKB-SubCell"/>
</dbReference>
<dbReference type="InterPro" id="IPR002176">
    <property type="entry name" value="X-over_junc_endoDNase_RuvC"/>
</dbReference>